<feature type="compositionally biased region" description="Basic and acidic residues" evidence="2">
    <location>
        <begin position="47"/>
        <end position="61"/>
    </location>
</feature>
<organism evidence="3 4">
    <name type="scientific">Elysia marginata</name>
    <dbReference type="NCBI Taxonomy" id="1093978"/>
    <lineage>
        <taxon>Eukaryota</taxon>
        <taxon>Metazoa</taxon>
        <taxon>Spiralia</taxon>
        <taxon>Lophotrochozoa</taxon>
        <taxon>Mollusca</taxon>
        <taxon>Gastropoda</taxon>
        <taxon>Heterobranchia</taxon>
        <taxon>Euthyneura</taxon>
        <taxon>Panpulmonata</taxon>
        <taxon>Sacoglossa</taxon>
        <taxon>Placobranchoidea</taxon>
        <taxon>Plakobranchidae</taxon>
        <taxon>Elysia</taxon>
    </lineage>
</organism>
<dbReference type="GO" id="GO:0005789">
    <property type="term" value="C:endoplasmic reticulum membrane"/>
    <property type="evidence" value="ECO:0007669"/>
    <property type="project" value="TreeGrafter"/>
</dbReference>
<keyword evidence="4" id="KW-1185">Reference proteome</keyword>
<feature type="region of interest" description="Disordered" evidence="2">
    <location>
        <begin position="1"/>
        <end position="159"/>
    </location>
</feature>
<dbReference type="GO" id="GO:0006888">
    <property type="term" value="P:endoplasmic reticulum to Golgi vesicle-mediated transport"/>
    <property type="evidence" value="ECO:0007669"/>
    <property type="project" value="TreeGrafter"/>
</dbReference>
<feature type="compositionally biased region" description="Basic and acidic residues" evidence="2">
    <location>
        <begin position="1"/>
        <end position="13"/>
    </location>
</feature>
<dbReference type="Proteomes" id="UP000762676">
    <property type="component" value="Unassembled WGS sequence"/>
</dbReference>
<keyword evidence="1" id="KW-0343">GTPase activation</keyword>
<evidence type="ECO:0000256" key="2">
    <source>
        <dbReference type="SAM" id="MobiDB-lite"/>
    </source>
</evidence>
<gene>
    <name evidence="3" type="ORF">ElyMa_006405400</name>
</gene>
<feature type="compositionally biased region" description="Basic and acidic residues" evidence="2">
    <location>
        <begin position="223"/>
        <end position="235"/>
    </location>
</feature>
<dbReference type="GO" id="GO:0005096">
    <property type="term" value="F:GTPase activator activity"/>
    <property type="evidence" value="ECO:0007669"/>
    <property type="project" value="UniProtKB-KW"/>
</dbReference>
<dbReference type="EMBL" id="BMAT01012857">
    <property type="protein sequence ID" value="GFS00702.1"/>
    <property type="molecule type" value="Genomic_DNA"/>
</dbReference>
<sequence length="400" mass="44773">MKTLMMDKEEDFARPQMSPALGDDSGRINSNLGNPSDGGNNQCQQSDSEKDPNSHFNRENSHGSLPNDKIFNLPEMEDLVRKDLAPAEQQKIKFDQLEPAAQSGDHHTGSSDHPRQPESSGCPDSQEHPSESLTSDIKNCEFTDQCDSEMPLGRPETLLTNNEENMDNANAGVDTTQSCPACKDICLEDFEMAELSDSNDSSEGETESLGHVEEMLAGHDKDISSHSEFSTEKRSPSPPPCVLRHRLEPEPPRTDNTGSATEGEEIKPKSSKEIRKLAEIQRALDANPVDVETLRRLAISPGGLVNKHMRQRVWPLLINVNTNNIPPKPEQEEMEAMTKTYNQVVMDVNRSSSRFPPGIDDHVRMSMKDKLVDLIMRVMLHHKGQLKYYQVVLVYHIKKP</sequence>
<evidence type="ECO:0000313" key="4">
    <source>
        <dbReference type="Proteomes" id="UP000762676"/>
    </source>
</evidence>
<evidence type="ECO:0000313" key="3">
    <source>
        <dbReference type="EMBL" id="GFS00702.1"/>
    </source>
</evidence>
<name>A0AAV4HVD8_9GAST</name>
<dbReference type="AlphaFoldDB" id="A0AAV4HVD8"/>
<feature type="compositionally biased region" description="Basic and acidic residues" evidence="2">
    <location>
        <begin position="104"/>
        <end position="116"/>
    </location>
</feature>
<accession>A0AAV4HVD8</accession>
<comment type="caution">
    <text evidence="3">The sequence shown here is derived from an EMBL/GenBank/DDBJ whole genome shotgun (WGS) entry which is preliminary data.</text>
</comment>
<feature type="compositionally biased region" description="Polar residues" evidence="2">
    <location>
        <begin position="27"/>
        <end position="46"/>
    </location>
</feature>
<dbReference type="InterPro" id="IPR045913">
    <property type="entry name" value="TBC20/Gyp8-like"/>
</dbReference>
<proteinExistence type="predicted"/>
<dbReference type="PANTHER" id="PTHR20913:SF7">
    <property type="entry name" value="RE60063P"/>
    <property type="match status" value="1"/>
</dbReference>
<dbReference type="Gene3D" id="1.10.8.1310">
    <property type="match status" value="1"/>
</dbReference>
<evidence type="ECO:0000256" key="1">
    <source>
        <dbReference type="ARBA" id="ARBA00022468"/>
    </source>
</evidence>
<protein>
    <submittedName>
        <fullName evidence="3">TBC1 domain family member 20</fullName>
    </submittedName>
</protein>
<reference evidence="3 4" key="1">
    <citation type="journal article" date="2021" name="Elife">
        <title>Chloroplast acquisition without the gene transfer in kleptoplastic sea slugs, Plakobranchus ocellatus.</title>
        <authorList>
            <person name="Maeda T."/>
            <person name="Takahashi S."/>
            <person name="Yoshida T."/>
            <person name="Shimamura S."/>
            <person name="Takaki Y."/>
            <person name="Nagai Y."/>
            <person name="Toyoda A."/>
            <person name="Suzuki Y."/>
            <person name="Arimoto A."/>
            <person name="Ishii H."/>
            <person name="Satoh N."/>
            <person name="Nishiyama T."/>
            <person name="Hasebe M."/>
            <person name="Maruyama T."/>
            <person name="Minagawa J."/>
            <person name="Obokata J."/>
            <person name="Shigenobu S."/>
        </authorList>
    </citation>
    <scope>NUCLEOTIDE SEQUENCE [LARGE SCALE GENOMIC DNA]</scope>
</reference>
<feature type="region of interest" description="Disordered" evidence="2">
    <location>
        <begin position="223"/>
        <end position="270"/>
    </location>
</feature>
<dbReference type="FunFam" id="1.10.8.1310:FF:000005">
    <property type="entry name" value="GTPase-activating protein gyp10"/>
    <property type="match status" value="1"/>
</dbReference>
<dbReference type="PANTHER" id="PTHR20913">
    <property type="entry name" value="TBC1 DOMAIN FAMILY MEMBER 20/GTPASE"/>
    <property type="match status" value="1"/>
</dbReference>
<feature type="compositionally biased region" description="Basic and acidic residues" evidence="2">
    <location>
        <begin position="78"/>
        <end position="96"/>
    </location>
</feature>